<reference evidence="1" key="1">
    <citation type="journal article" date="2022" name="Front. Genet.">
        <title>Chromosome-Scale Assembly of the Dendrobium nobile Genome Provides Insights Into the Molecular Mechanism of the Biosynthesis of the Medicinal Active Ingredient of Dendrobium.</title>
        <authorList>
            <person name="Xu Q."/>
            <person name="Niu S.-C."/>
            <person name="Li K.-L."/>
            <person name="Zheng P.-J."/>
            <person name="Zhang X.-J."/>
            <person name="Jia Y."/>
            <person name="Liu Y."/>
            <person name="Niu Y.-X."/>
            <person name="Yu L.-H."/>
            <person name="Chen D.-F."/>
            <person name="Zhang G.-Q."/>
        </authorList>
    </citation>
    <scope>NUCLEOTIDE SEQUENCE</scope>
    <source>
        <tissue evidence="1">Leaf</tissue>
    </source>
</reference>
<accession>A0A8T3ADQ9</accession>
<dbReference type="AlphaFoldDB" id="A0A8T3ADQ9"/>
<proteinExistence type="predicted"/>
<dbReference type="Proteomes" id="UP000829196">
    <property type="component" value="Unassembled WGS sequence"/>
</dbReference>
<evidence type="ECO:0000313" key="1">
    <source>
        <dbReference type="EMBL" id="KAI0493912.1"/>
    </source>
</evidence>
<organism evidence="1 2">
    <name type="scientific">Dendrobium nobile</name>
    <name type="common">Orchid</name>
    <dbReference type="NCBI Taxonomy" id="94219"/>
    <lineage>
        <taxon>Eukaryota</taxon>
        <taxon>Viridiplantae</taxon>
        <taxon>Streptophyta</taxon>
        <taxon>Embryophyta</taxon>
        <taxon>Tracheophyta</taxon>
        <taxon>Spermatophyta</taxon>
        <taxon>Magnoliopsida</taxon>
        <taxon>Liliopsida</taxon>
        <taxon>Asparagales</taxon>
        <taxon>Orchidaceae</taxon>
        <taxon>Epidendroideae</taxon>
        <taxon>Malaxideae</taxon>
        <taxon>Dendrobiinae</taxon>
        <taxon>Dendrobium</taxon>
    </lineage>
</organism>
<sequence length="94" mass="10843">MSYGSVVSKLLASEWIEKRERERLQTRCSCERNMRVAWRDFTGGRQQRVRCDLDFPAPVVGMLKPHHFDLFIIYGAMSCAGDFQTATTQVERGN</sequence>
<dbReference type="EMBL" id="JAGYWB010000017">
    <property type="protein sequence ID" value="KAI0493912.1"/>
    <property type="molecule type" value="Genomic_DNA"/>
</dbReference>
<comment type="caution">
    <text evidence="1">The sequence shown here is derived from an EMBL/GenBank/DDBJ whole genome shotgun (WGS) entry which is preliminary data.</text>
</comment>
<name>A0A8T3ADQ9_DENNO</name>
<evidence type="ECO:0000313" key="2">
    <source>
        <dbReference type="Proteomes" id="UP000829196"/>
    </source>
</evidence>
<protein>
    <submittedName>
        <fullName evidence="1">Uncharacterized protein</fullName>
    </submittedName>
</protein>
<keyword evidence="2" id="KW-1185">Reference proteome</keyword>
<gene>
    <name evidence="1" type="ORF">KFK09_024039</name>
</gene>